<feature type="non-terminal residue" evidence="1">
    <location>
        <position position="1"/>
    </location>
</feature>
<accession>A0AAD2HLY5</accession>
<evidence type="ECO:0000313" key="1">
    <source>
        <dbReference type="EMBL" id="CAK5278458.1"/>
    </source>
</evidence>
<organism evidence="1 2">
    <name type="scientific">Mycena citricolor</name>
    <dbReference type="NCBI Taxonomy" id="2018698"/>
    <lineage>
        <taxon>Eukaryota</taxon>
        <taxon>Fungi</taxon>
        <taxon>Dikarya</taxon>
        <taxon>Basidiomycota</taxon>
        <taxon>Agaricomycotina</taxon>
        <taxon>Agaricomycetes</taxon>
        <taxon>Agaricomycetidae</taxon>
        <taxon>Agaricales</taxon>
        <taxon>Marasmiineae</taxon>
        <taxon>Mycenaceae</taxon>
        <taxon>Mycena</taxon>
    </lineage>
</organism>
<dbReference type="Proteomes" id="UP001295794">
    <property type="component" value="Unassembled WGS sequence"/>
</dbReference>
<name>A0AAD2HLY5_9AGAR</name>
<gene>
    <name evidence="1" type="ORF">MYCIT1_LOCUS27816</name>
</gene>
<reference evidence="1" key="1">
    <citation type="submission" date="2023-11" db="EMBL/GenBank/DDBJ databases">
        <authorList>
            <person name="De Vega J J."/>
            <person name="De Vega J J."/>
        </authorList>
    </citation>
    <scope>NUCLEOTIDE SEQUENCE</scope>
</reference>
<comment type="caution">
    <text evidence="1">The sequence shown here is derived from an EMBL/GenBank/DDBJ whole genome shotgun (WGS) entry which is preliminary data.</text>
</comment>
<feature type="non-terminal residue" evidence="1">
    <location>
        <position position="130"/>
    </location>
</feature>
<sequence>HKERPKTPQRRIEIVRRLGKRGDHLAGSKDDISFEAIPVREAHLRRIKEGRGHIPLDAGRALGKCFQIIQIRLAHVGLLLVFCLGTEMIIRAPCLCEGPLLGMRLDHVQTNQSRHIGEHALHLGSISEFR</sequence>
<proteinExistence type="predicted"/>
<keyword evidence="2" id="KW-1185">Reference proteome</keyword>
<dbReference type="EMBL" id="CAVNYO010000422">
    <property type="protein sequence ID" value="CAK5278458.1"/>
    <property type="molecule type" value="Genomic_DNA"/>
</dbReference>
<dbReference type="AlphaFoldDB" id="A0AAD2HLY5"/>
<protein>
    <submittedName>
        <fullName evidence="1">Uncharacterized protein</fullName>
    </submittedName>
</protein>
<evidence type="ECO:0000313" key="2">
    <source>
        <dbReference type="Proteomes" id="UP001295794"/>
    </source>
</evidence>